<accession>A0A2P2KE87</accession>
<organism evidence="1">
    <name type="scientific">Rhizophora mucronata</name>
    <name type="common">Asiatic mangrove</name>
    <dbReference type="NCBI Taxonomy" id="61149"/>
    <lineage>
        <taxon>Eukaryota</taxon>
        <taxon>Viridiplantae</taxon>
        <taxon>Streptophyta</taxon>
        <taxon>Embryophyta</taxon>
        <taxon>Tracheophyta</taxon>
        <taxon>Spermatophyta</taxon>
        <taxon>Magnoliopsida</taxon>
        <taxon>eudicotyledons</taxon>
        <taxon>Gunneridae</taxon>
        <taxon>Pentapetalae</taxon>
        <taxon>rosids</taxon>
        <taxon>fabids</taxon>
        <taxon>Malpighiales</taxon>
        <taxon>Rhizophoraceae</taxon>
        <taxon>Rhizophora</taxon>
    </lineage>
</organism>
<evidence type="ECO:0000313" key="1">
    <source>
        <dbReference type="EMBL" id="MBX04000.1"/>
    </source>
</evidence>
<protein>
    <submittedName>
        <fullName evidence="1">Uncharacterized protein</fullName>
    </submittedName>
</protein>
<dbReference type="EMBL" id="GGEC01023516">
    <property type="protein sequence ID" value="MBX04000.1"/>
    <property type="molecule type" value="Transcribed_RNA"/>
</dbReference>
<dbReference type="AlphaFoldDB" id="A0A2P2KE87"/>
<sequence>MDALVLILLMTEILVLCNPFGR</sequence>
<reference evidence="1" key="1">
    <citation type="submission" date="2018-02" db="EMBL/GenBank/DDBJ databases">
        <title>Rhizophora mucronata_Transcriptome.</title>
        <authorList>
            <person name="Meera S.P."/>
            <person name="Sreeshan A."/>
            <person name="Augustine A."/>
        </authorList>
    </citation>
    <scope>NUCLEOTIDE SEQUENCE</scope>
    <source>
        <tissue evidence="1">Leaf</tissue>
    </source>
</reference>
<name>A0A2P2KE87_RHIMU</name>
<proteinExistence type="predicted"/>